<name>A0A397V780_9GLOM</name>
<reference evidence="1 2" key="1">
    <citation type="submission" date="2018-06" db="EMBL/GenBank/DDBJ databases">
        <title>Comparative genomics reveals the genomic features of Rhizophagus irregularis, R. cerebriforme, R. diaphanum and Gigaspora rosea, and their symbiotic lifestyle signature.</title>
        <authorList>
            <person name="Morin E."/>
            <person name="San Clemente H."/>
            <person name="Chen E.C.H."/>
            <person name="De La Providencia I."/>
            <person name="Hainaut M."/>
            <person name="Kuo A."/>
            <person name="Kohler A."/>
            <person name="Murat C."/>
            <person name="Tang N."/>
            <person name="Roy S."/>
            <person name="Loubradou J."/>
            <person name="Henrissat B."/>
            <person name="Grigoriev I.V."/>
            <person name="Corradi N."/>
            <person name="Roux C."/>
            <person name="Martin F.M."/>
        </authorList>
    </citation>
    <scope>NUCLEOTIDE SEQUENCE [LARGE SCALE GENOMIC DNA]</scope>
    <source>
        <strain evidence="1 2">DAOM 194757</strain>
    </source>
</reference>
<sequence>MSFTVYIAANDPLIMSTPNRQIQGTRTIETCLASSEQGDKEVLLTVLQKTGISTEDQRTRQKSPMAKGDTSLAARVIPEEKDLCFRIRLEEERLNASTGNRNEPVRADGTH</sequence>
<comment type="caution">
    <text evidence="1">The sequence shown here is derived from an EMBL/GenBank/DDBJ whole genome shotgun (WGS) entry which is preliminary data.</text>
</comment>
<evidence type="ECO:0000313" key="1">
    <source>
        <dbReference type="EMBL" id="RIB18305.1"/>
    </source>
</evidence>
<gene>
    <name evidence="1" type="ORF">C2G38_2184895</name>
</gene>
<dbReference type="EMBL" id="QKWP01000546">
    <property type="protein sequence ID" value="RIB18305.1"/>
    <property type="molecule type" value="Genomic_DNA"/>
</dbReference>
<evidence type="ECO:0000313" key="2">
    <source>
        <dbReference type="Proteomes" id="UP000266673"/>
    </source>
</evidence>
<keyword evidence="2" id="KW-1185">Reference proteome</keyword>
<dbReference type="AlphaFoldDB" id="A0A397V780"/>
<accession>A0A397V780</accession>
<dbReference type="Proteomes" id="UP000266673">
    <property type="component" value="Unassembled WGS sequence"/>
</dbReference>
<organism evidence="1 2">
    <name type="scientific">Gigaspora rosea</name>
    <dbReference type="NCBI Taxonomy" id="44941"/>
    <lineage>
        <taxon>Eukaryota</taxon>
        <taxon>Fungi</taxon>
        <taxon>Fungi incertae sedis</taxon>
        <taxon>Mucoromycota</taxon>
        <taxon>Glomeromycotina</taxon>
        <taxon>Glomeromycetes</taxon>
        <taxon>Diversisporales</taxon>
        <taxon>Gigasporaceae</taxon>
        <taxon>Gigaspora</taxon>
    </lineage>
</organism>
<proteinExistence type="predicted"/>
<protein>
    <submittedName>
        <fullName evidence="1">Uncharacterized protein</fullName>
    </submittedName>
</protein>